<evidence type="ECO:0000256" key="7">
    <source>
        <dbReference type="ARBA" id="ARBA00022691"/>
    </source>
</evidence>
<evidence type="ECO:0000313" key="17">
    <source>
        <dbReference type="Proteomes" id="UP000652761"/>
    </source>
</evidence>
<comment type="caution">
    <text evidence="16">The sequence shown here is derived from an EMBL/GenBank/DDBJ whole genome shotgun (WGS) entry which is preliminary data.</text>
</comment>
<evidence type="ECO:0000256" key="6">
    <source>
        <dbReference type="ARBA" id="ARBA00022679"/>
    </source>
</evidence>
<evidence type="ECO:0000256" key="4">
    <source>
        <dbReference type="ARBA" id="ARBA00012221"/>
    </source>
</evidence>
<dbReference type="GO" id="GO:0090560">
    <property type="term" value="F:2-(3-amino-3-carboxypropyl)histidine synthase activity"/>
    <property type="evidence" value="ECO:0007669"/>
    <property type="project" value="UniProtKB-EC"/>
</dbReference>
<evidence type="ECO:0000256" key="2">
    <source>
        <dbReference type="ARBA" id="ARBA00005156"/>
    </source>
</evidence>
<dbReference type="FunFam" id="3.40.50.11840:FF:000001">
    <property type="entry name" value="2-(3-amino-3-carboxypropyl)histidine synthase subunit 1"/>
    <property type="match status" value="1"/>
</dbReference>
<dbReference type="Proteomes" id="UP000652761">
    <property type="component" value="Unassembled WGS sequence"/>
</dbReference>
<evidence type="ECO:0000256" key="15">
    <source>
        <dbReference type="SAM" id="MobiDB-lite"/>
    </source>
</evidence>
<keyword evidence="6" id="KW-0808">Transferase</keyword>
<dbReference type="NCBIfam" id="TIGR00322">
    <property type="entry name" value="diphth2_R"/>
    <property type="match status" value="1"/>
</dbReference>
<name>A0A843XXK5_COLES</name>
<keyword evidence="17" id="KW-1185">Reference proteome</keyword>
<gene>
    <name evidence="16" type="ORF">Taro_056923</name>
</gene>
<evidence type="ECO:0000256" key="12">
    <source>
        <dbReference type="ARBA" id="ARBA00032574"/>
    </source>
</evidence>
<evidence type="ECO:0000313" key="16">
    <source>
        <dbReference type="EMBL" id="MQM23853.1"/>
    </source>
</evidence>
<keyword evidence="7" id="KW-0949">S-adenosyl-L-methionine</keyword>
<evidence type="ECO:0000256" key="14">
    <source>
        <dbReference type="ARBA" id="ARBA00048403"/>
    </source>
</evidence>
<dbReference type="PANTHER" id="PTHR10762">
    <property type="entry name" value="DIPHTHAMIDE BIOSYNTHESIS PROTEIN"/>
    <property type="match status" value="1"/>
</dbReference>
<dbReference type="GO" id="GO:0017183">
    <property type="term" value="P:protein histidyl modification to diphthamide"/>
    <property type="evidence" value="ECO:0007669"/>
    <property type="project" value="UniProtKB-UniPathway"/>
</dbReference>
<evidence type="ECO:0000256" key="13">
    <source>
        <dbReference type="ARBA" id="ARBA00032789"/>
    </source>
</evidence>
<dbReference type="GO" id="GO:0051536">
    <property type="term" value="F:iron-sulfur cluster binding"/>
    <property type="evidence" value="ECO:0007669"/>
    <property type="project" value="UniProtKB-KW"/>
</dbReference>
<dbReference type="InterPro" id="IPR016435">
    <property type="entry name" value="DPH1/DPH2"/>
</dbReference>
<evidence type="ECO:0000256" key="8">
    <source>
        <dbReference type="ARBA" id="ARBA00022723"/>
    </source>
</evidence>
<feature type="region of interest" description="Disordered" evidence="15">
    <location>
        <begin position="1"/>
        <end position="26"/>
    </location>
</feature>
<accession>A0A843XXK5</accession>
<feature type="non-terminal residue" evidence="16">
    <location>
        <position position="1"/>
    </location>
</feature>
<comment type="catalytic activity">
    <reaction evidence="14">
        <text>L-histidyl-[translation elongation factor 2] + S-adenosyl-L-methionine = 2-[(3S)-amino-3-carboxypropyl]-L-histidyl-[translation elongation factor 2] + S-methyl-5'-thioadenosine + H(+)</text>
        <dbReference type="Rhea" id="RHEA:36783"/>
        <dbReference type="Rhea" id="RHEA-COMP:9748"/>
        <dbReference type="Rhea" id="RHEA-COMP:9749"/>
        <dbReference type="ChEBI" id="CHEBI:15378"/>
        <dbReference type="ChEBI" id="CHEBI:17509"/>
        <dbReference type="ChEBI" id="CHEBI:29979"/>
        <dbReference type="ChEBI" id="CHEBI:59789"/>
        <dbReference type="ChEBI" id="CHEBI:73995"/>
        <dbReference type="EC" id="2.5.1.108"/>
    </reaction>
</comment>
<comment type="cofactor">
    <cofactor evidence="1">
        <name>[4Fe-4S] cluster</name>
        <dbReference type="ChEBI" id="CHEBI:49883"/>
    </cofactor>
</comment>
<evidence type="ECO:0000256" key="11">
    <source>
        <dbReference type="ARBA" id="ARBA00031690"/>
    </source>
</evidence>
<sequence length="464" mass="50343">DAAELQLLPSTPAVAGPAGPQRPRSAPRRFVKSQIPESILKDSALNAAIAFLPSNYNFEVHKTVHRVRSASARRVALQLPDGLLMYSLPLADILRSFAGAADVTILGEPTYGACCVDDLAAVALDVDLLIHYGHSCLVPVSASRVPTLYVFVDVRIDVSRLVEVVLSNFERTTKLALAGTVQFNAAVHATRAVLVEEHGYEVVVPQSKPLSAGEVLGCTAPTVAKNKGVEAVVFVADGRFHLEAFMIANPGIKAFRYDPYLGVLFLEEYDHVGMKAARKDAIMVAKGAKNWGIVLGTLGRQGSTRVLDRIVGLMEERGMDYTVVLMSEISPARMELFGDSVDAWVQIACPRLSIDWGEAFKMPLLTTFELEIALGLIPGWWEKKRPLAKSSSGCCATTGYGEMNISGNCCSSSYSCSRESAQGGEEEEIYPMDYYAQDGGDWNSSYAKNKLENGDKRATRIQKG</sequence>
<dbReference type="Gene3D" id="3.40.50.11850">
    <property type="entry name" value="Diphthamide synthesis DPH1/DPH2 domain 2"/>
    <property type="match status" value="1"/>
</dbReference>
<dbReference type="SFLD" id="SFLDS00032">
    <property type="entry name" value="Radical_SAM_3-amino-3-carboxyp"/>
    <property type="match status" value="1"/>
</dbReference>
<dbReference type="Pfam" id="PF01866">
    <property type="entry name" value="Diphthamide_syn"/>
    <property type="match status" value="1"/>
</dbReference>
<reference evidence="16" key="1">
    <citation type="submission" date="2017-07" db="EMBL/GenBank/DDBJ databases">
        <title>Taro Niue Genome Assembly and Annotation.</title>
        <authorList>
            <person name="Atibalentja N."/>
            <person name="Keating K."/>
            <person name="Fields C.J."/>
        </authorList>
    </citation>
    <scope>NUCLEOTIDE SEQUENCE</scope>
    <source>
        <strain evidence="16">Niue_2</strain>
        <tissue evidence="16">Leaf</tissue>
    </source>
</reference>
<dbReference type="InterPro" id="IPR042264">
    <property type="entry name" value="DPH1/DPH2_2"/>
</dbReference>
<keyword evidence="10" id="KW-0411">Iron-sulfur</keyword>
<evidence type="ECO:0000256" key="3">
    <source>
        <dbReference type="ARBA" id="ARBA00010173"/>
    </source>
</evidence>
<dbReference type="Gene3D" id="3.40.50.11840">
    <property type="entry name" value="Diphthamide synthesis DPH1/DPH2 domain 1"/>
    <property type="match status" value="1"/>
</dbReference>
<evidence type="ECO:0000256" key="1">
    <source>
        <dbReference type="ARBA" id="ARBA00001966"/>
    </source>
</evidence>
<evidence type="ECO:0000256" key="10">
    <source>
        <dbReference type="ARBA" id="ARBA00023014"/>
    </source>
</evidence>
<dbReference type="FunFam" id="3.40.50.11860:FF:000002">
    <property type="entry name" value="2-(3-amino-3-carboxypropyl)histidine synthase subunit 1"/>
    <property type="match status" value="1"/>
</dbReference>
<evidence type="ECO:0000256" key="5">
    <source>
        <dbReference type="ARBA" id="ARBA00021915"/>
    </source>
</evidence>
<dbReference type="FunFam" id="3.40.50.11850:FF:000002">
    <property type="entry name" value="2-(3-amino-3-carboxypropyl)histidine synthase subunit 1"/>
    <property type="match status" value="1"/>
</dbReference>
<protein>
    <recommendedName>
        <fullName evidence="5">2-(3-amino-3-carboxypropyl)histidine synthase subunit 1</fullName>
        <ecNumber evidence="4">2.5.1.108</ecNumber>
    </recommendedName>
    <alternativeName>
        <fullName evidence="12">Diphthamide biosynthesis protein 1</fullName>
    </alternativeName>
    <alternativeName>
        <fullName evidence="13">Diphtheria toxin resistance protein 1</fullName>
    </alternativeName>
    <alternativeName>
        <fullName evidence="11">S-adenosyl-L-methionine:L-histidine 3-amino-3-carboxypropyltransferase 1</fullName>
    </alternativeName>
</protein>
<evidence type="ECO:0000256" key="9">
    <source>
        <dbReference type="ARBA" id="ARBA00023004"/>
    </source>
</evidence>
<dbReference type="PANTHER" id="PTHR10762:SF1">
    <property type="entry name" value="2-(3-AMINO-3-CARBOXYPROPYL)HISTIDINE SYNTHASE SUBUNIT 1"/>
    <property type="match status" value="1"/>
</dbReference>
<dbReference type="AlphaFoldDB" id="A0A843XXK5"/>
<dbReference type="GO" id="GO:0046872">
    <property type="term" value="F:metal ion binding"/>
    <property type="evidence" value="ECO:0007669"/>
    <property type="project" value="UniProtKB-KW"/>
</dbReference>
<dbReference type="InterPro" id="IPR042265">
    <property type="entry name" value="DPH1/DPH2_3"/>
</dbReference>
<keyword evidence="9" id="KW-0408">Iron</keyword>
<keyword evidence="8" id="KW-0479">Metal-binding</keyword>
<dbReference type="Gene3D" id="3.40.50.11860">
    <property type="entry name" value="Diphthamide synthesis DPH1/DPH2 domain 3"/>
    <property type="match status" value="1"/>
</dbReference>
<dbReference type="UniPathway" id="UPA00559"/>
<dbReference type="OrthoDB" id="1649088at2759"/>
<dbReference type="EC" id="2.5.1.108" evidence="4"/>
<dbReference type="EMBL" id="NMUH01018260">
    <property type="protein sequence ID" value="MQM23853.1"/>
    <property type="molecule type" value="Genomic_DNA"/>
</dbReference>
<organism evidence="16 17">
    <name type="scientific">Colocasia esculenta</name>
    <name type="common">Wild taro</name>
    <name type="synonym">Arum esculentum</name>
    <dbReference type="NCBI Taxonomy" id="4460"/>
    <lineage>
        <taxon>Eukaryota</taxon>
        <taxon>Viridiplantae</taxon>
        <taxon>Streptophyta</taxon>
        <taxon>Embryophyta</taxon>
        <taxon>Tracheophyta</taxon>
        <taxon>Spermatophyta</taxon>
        <taxon>Magnoliopsida</taxon>
        <taxon>Liliopsida</taxon>
        <taxon>Araceae</taxon>
        <taxon>Aroideae</taxon>
        <taxon>Colocasieae</taxon>
        <taxon>Colocasia</taxon>
    </lineage>
</organism>
<comment type="pathway">
    <text evidence="2">Protein modification; peptidyl-diphthamide biosynthesis.</text>
</comment>
<comment type="similarity">
    <text evidence="3">Belongs to the DPH1/DPH2 family. DPH1 subfamily.</text>
</comment>
<dbReference type="InterPro" id="IPR042263">
    <property type="entry name" value="DPH1/DPH2_1"/>
</dbReference>
<proteinExistence type="inferred from homology"/>